<dbReference type="InterPro" id="IPR051540">
    <property type="entry name" value="S-2-haloacid_dehalogenase"/>
</dbReference>
<keyword evidence="1 2" id="KW-0378">Hydrolase</keyword>
<organism evidence="2">
    <name type="scientific">Thermorudis peleae</name>
    <dbReference type="NCBI Taxonomy" id="1382356"/>
    <lineage>
        <taxon>Bacteria</taxon>
        <taxon>Pseudomonadati</taxon>
        <taxon>Thermomicrobiota</taxon>
        <taxon>Thermomicrobia</taxon>
        <taxon>Thermomicrobia incertae sedis</taxon>
        <taxon>Thermorudis</taxon>
    </lineage>
</organism>
<dbReference type="PANTHER" id="PTHR43316:SF3">
    <property type="entry name" value="HALOACID DEHALOGENASE, TYPE II (AFU_ORTHOLOGUE AFUA_2G07750)-RELATED"/>
    <property type="match status" value="1"/>
</dbReference>
<dbReference type="PANTHER" id="PTHR43316">
    <property type="entry name" value="HYDROLASE, HALOACID DELAHOGENASE-RELATED"/>
    <property type="match status" value="1"/>
</dbReference>
<dbReference type="EMBL" id="DSIY01000252">
    <property type="protein sequence ID" value="HEG91907.1"/>
    <property type="molecule type" value="Genomic_DNA"/>
</dbReference>
<gene>
    <name evidence="2" type="ORF">ENP34_10790</name>
</gene>
<dbReference type="Pfam" id="PF13419">
    <property type="entry name" value="HAD_2"/>
    <property type="match status" value="1"/>
</dbReference>
<proteinExistence type="predicted"/>
<sequence>MLVEAEERKDLVRKGNDVTIVGRWPRAIFYDSKTTLFDWAWSWREAAKAYIEKYGLSISVDEFVEQWVRSFEGFQRSAAFGKYTPITHVSVKNGLAQAYRLLGVDGDAEADIEVFKQLQEDVPLFWDTEEALSAQQALGVKIIIYSDVEPEYLQTYVRKFKSFKPDFVATTQDAGVHKPNPRTYRWVLHEMNLEPRDVIYCAAPVFDVQGAMAAGMVAVQLLRKEGRLSKITHSPGDLLPDYEIENLHEMTKIVEFNRYPERYRREG</sequence>
<evidence type="ECO:0000313" key="2">
    <source>
        <dbReference type="EMBL" id="HEG91907.1"/>
    </source>
</evidence>
<dbReference type="SFLD" id="SFLDS00003">
    <property type="entry name" value="Haloacid_Dehalogenase"/>
    <property type="match status" value="1"/>
</dbReference>
<dbReference type="SFLD" id="SFLDG01129">
    <property type="entry name" value="C1.5:_HAD__Beta-PGM__Phosphata"/>
    <property type="match status" value="1"/>
</dbReference>
<dbReference type="AlphaFoldDB" id="A0A831TDP4"/>
<dbReference type="SUPFAM" id="SSF56784">
    <property type="entry name" value="HAD-like"/>
    <property type="match status" value="1"/>
</dbReference>
<evidence type="ECO:0000256" key="1">
    <source>
        <dbReference type="ARBA" id="ARBA00022801"/>
    </source>
</evidence>
<reference evidence="2" key="1">
    <citation type="journal article" date="2020" name="mSystems">
        <title>Genome- and Community-Level Interaction Insights into Carbon Utilization and Element Cycling Functions of Hydrothermarchaeota in Hydrothermal Sediment.</title>
        <authorList>
            <person name="Zhou Z."/>
            <person name="Liu Y."/>
            <person name="Xu W."/>
            <person name="Pan J."/>
            <person name="Luo Z.H."/>
            <person name="Li M."/>
        </authorList>
    </citation>
    <scope>NUCLEOTIDE SEQUENCE [LARGE SCALE GENOMIC DNA]</scope>
    <source>
        <strain evidence="2">SpSt-210</strain>
    </source>
</reference>
<dbReference type="InterPro" id="IPR023214">
    <property type="entry name" value="HAD_sf"/>
</dbReference>
<name>A0A831TDP4_9BACT</name>
<protein>
    <submittedName>
        <fullName evidence="2">HAD family hydrolase</fullName>
    </submittedName>
</protein>
<dbReference type="GO" id="GO:0016787">
    <property type="term" value="F:hydrolase activity"/>
    <property type="evidence" value="ECO:0007669"/>
    <property type="project" value="UniProtKB-KW"/>
</dbReference>
<dbReference type="InterPro" id="IPR041492">
    <property type="entry name" value="HAD_2"/>
</dbReference>
<dbReference type="InterPro" id="IPR023198">
    <property type="entry name" value="PGP-like_dom2"/>
</dbReference>
<dbReference type="Gene3D" id="1.10.150.240">
    <property type="entry name" value="Putative phosphatase, domain 2"/>
    <property type="match status" value="1"/>
</dbReference>
<dbReference type="Gene3D" id="3.40.50.1000">
    <property type="entry name" value="HAD superfamily/HAD-like"/>
    <property type="match status" value="1"/>
</dbReference>
<dbReference type="InterPro" id="IPR036412">
    <property type="entry name" value="HAD-like_sf"/>
</dbReference>
<comment type="caution">
    <text evidence="2">The sequence shown here is derived from an EMBL/GenBank/DDBJ whole genome shotgun (WGS) entry which is preliminary data.</text>
</comment>
<accession>A0A831TDP4</accession>